<dbReference type="GO" id="GO:0030246">
    <property type="term" value="F:carbohydrate binding"/>
    <property type="evidence" value="ECO:0007669"/>
    <property type="project" value="UniProtKB-KW"/>
</dbReference>
<dbReference type="AlphaFoldDB" id="A0A5J9V3X2"/>
<dbReference type="EMBL" id="RWGY01000011">
    <property type="protein sequence ID" value="TVU30663.1"/>
    <property type="molecule type" value="Genomic_DNA"/>
</dbReference>
<keyword evidence="2" id="KW-0964">Secreted</keyword>
<dbReference type="Pfam" id="PF03018">
    <property type="entry name" value="Dirigent"/>
    <property type="match status" value="1"/>
</dbReference>
<gene>
    <name evidence="5" type="ORF">EJB05_22295</name>
</gene>
<keyword evidence="1" id="KW-0430">Lectin</keyword>
<name>A0A5J9V3X2_9POAL</name>
<evidence type="ECO:0000256" key="1">
    <source>
        <dbReference type="ARBA" id="ARBA00022734"/>
    </source>
</evidence>
<evidence type="ECO:0000313" key="6">
    <source>
        <dbReference type="Proteomes" id="UP000324897"/>
    </source>
</evidence>
<evidence type="ECO:0000256" key="2">
    <source>
        <dbReference type="RuleBase" id="RU363099"/>
    </source>
</evidence>
<proteinExistence type="inferred from homology"/>
<comment type="subunit">
    <text evidence="2">Homodimer.</text>
</comment>
<evidence type="ECO:0000259" key="4">
    <source>
        <dbReference type="PROSITE" id="PS51752"/>
    </source>
</evidence>
<dbReference type="OrthoDB" id="674221at2759"/>
<protein>
    <recommendedName>
        <fullName evidence="2">Dirigent protein</fullName>
    </recommendedName>
</protein>
<dbReference type="PROSITE" id="PS51752">
    <property type="entry name" value="JACALIN_LECTIN"/>
    <property type="match status" value="1"/>
</dbReference>
<comment type="caution">
    <text evidence="5">The sequence shown here is derived from an EMBL/GenBank/DDBJ whole genome shotgun (WGS) entry which is preliminary data.</text>
</comment>
<dbReference type="CDD" id="cd09612">
    <property type="entry name" value="Jacalin"/>
    <property type="match status" value="1"/>
</dbReference>
<dbReference type="SUPFAM" id="SSF51101">
    <property type="entry name" value="Mannose-binding lectins"/>
    <property type="match status" value="1"/>
</dbReference>
<feature type="non-terminal residue" evidence="5">
    <location>
        <position position="1"/>
    </location>
</feature>
<dbReference type="Gene3D" id="2.100.10.30">
    <property type="entry name" value="Jacalin-like lectin domain"/>
    <property type="match status" value="1"/>
</dbReference>
<dbReference type="InterPro" id="IPR036404">
    <property type="entry name" value="Jacalin-like_lectin_dom_sf"/>
</dbReference>
<evidence type="ECO:0000256" key="3">
    <source>
        <dbReference type="SAM" id="MobiDB-lite"/>
    </source>
</evidence>
<dbReference type="Proteomes" id="UP000324897">
    <property type="component" value="Chromosome 1"/>
</dbReference>
<sequence length="387" mass="40983">MAMPSGYSFQMTPCGPVAESNNELNIRGLYLHHISGGPTPTQSTVVSANPGTGLGETAVNNWPIYDGLGPYANVVARAQGVHFLAGGWHNSFTIVFKDARLRGSTLQVMGLSVEEAITIHGYCPMPKGSQQMGMSQQQYPGSQQMGMGQQQYPGSQPMGMDPQQYPGSQPIGMGPQQYPGSNPMGVGGPQQYNGPHQMGMGPNYYPGQQQIGSGFQQYPVFNNGRSTKHGPWGGSGGSSRDIVETPQRLESITIRSGWVIDSLSFSYMDQAGQRRTIGPWGGSGGDENTIYLGPSELVKGVSGTSGSHENHIVITSLKIVTNTRTYGPFGRPQGDAFSAPVPGNASIVGFFGRSGDCLDSIGVYTTNVAISLISSSLFLAKLMVCVA</sequence>
<dbReference type="InterPro" id="IPR033734">
    <property type="entry name" value="Jacalin-like_lectin_dom_plant"/>
</dbReference>
<dbReference type="SMART" id="SM00915">
    <property type="entry name" value="Jacalin"/>
    <property type="match status" value="1"/>
</dbReference>
<comment type="subcellular location">
    <subcellularLocation>
        <location evidence="2">Secreted</location>
        <location evidence="2">Extracellular space</location>
        <location evidence="2">Apoplast</location>
    </subcellularLocation>
</comment>
<comment type="similarity">
    <text evidence="2">Belongs to the plant dirigent protein family.</text>
</comment>
<dbReference type="InterPro" id="IPR001229">
    <property type="entry name" value="Jacalin-like_lectin_dom"/>
</dbReference>
<comment type="function">
    <text evidence="2">Dirigent proteins impart stereoselectivity on the phenoxy radical-coupling reaction, yielding optically active lignans from two molecules of coniferyl alcohol in the biosynthesis of lignans, flavonolignans, and alkaloids and thus plays a central role in plant secondary metabolism.</text>
</comment>
<keyword evidence="2" id="KW-0052">Apoplast</keyword>
<dbReference type="PANTHER" id="PTHR46506">
    <property type="entry name" value="OS05G0143600 PROTEIN"/>
    <property type="match status" value="1"/>
</dbReference>
<evidence type="ECO:0000313" key="5">
    <source>
        <dbReference type="EMBL" id="TVU30663.1"/>
    </source>
</evidence>
<feature type="region of interest" description="Disordered" evidence="3">
    <location>
        <begin position="129"/>
        <end position="154"/>
    </location>
</feature>
<dbReference type="Gramene" id="TVU30663">
    <property type="protein sequence ID" value="TVU30663"/>
    <property type="gene ID" value="EJB05_22295"/>
</dbReference>
<feature type="domain" description="Jacalin-type lectin" evidence="4">
    <location>
        <begin position="226"/>
        <end position="367"/>
    </location>
</feature>
<dbReference type="InterPro" id="IPR004265">
    <property type="entry name" value="Dirigent"/>
</dbReference>
<dbReference type="GO" id="GO:0048046">
    <property type="term" value="C:apoplast"/>
    <property type="evidence" value="ECO:0007669"/>
    <property type="project" value="UniProtKB-SubCell"/>
</dbReference>
<dbReference type="Pfam" id="PF01419">
    <property type="entry name" value="Jacalin"/>
    <property type="match status" value="1"/>
</dbReference>
<organism evidence="5 6">
    <name type="scientific">Eragrostis curvula</name>
    <name type="common">weeping love grass</name>
    <dbReference type="NCBI Taxonomy" id="38414"/>
    <lineage>
        <taxon>Eukaryota</taxon>
        <taxon>Viridiplantae</taxon>
        <taxon>Streptophyta</taxon>
        <taxon>Embryophyta</taxon>
        <taxon>Tracheophyta</taxon>
        <taxon>Spermatophyta</taxon>
        <taxon>Magnoliopsida</taxon>
        <taxon>Liliopsida</taxon>
        <taxon>Poales</taxon>
        <taxon>Poaceae</taxon>
        <taxon>PACMAD clade</taxon>
        <taxon>Chloridoideae</taxon>
        <taxon>Eragrostideae</taxon>
        <taxon>Eragrostidinae</taxon>
        <taxon>Eragrostis</taxon>
    </lineage>
</organism>
<keyword evidence="6" id="KW-1185">Reference proteome</keyword>
<reference evidence="5 6" key="1">
    <citation type="journal article" date="2019" name="Sci. Rep.">
        <title>A high-quality genome of Eragrostis curvula grass provides insights into Poaceae evolution and supports new strategies to enhance forage quality.</title>
        <authorList>
            <person name="Carballo J."/>
            <person name="Santos B.A.C.M."/>
            <person name="Zappacosta D."/>
            <person name="Garbus I."/>
            <person name="Selva J.P."/>
            <person name="Gallo C.A."/>
            <person name="Diaz A."/>
            <person name="Albertini E."/>
            <person name="Caccamo M."/>
            <person name="Echenique V."/>
        </authorList>
    </citation>
    <scope>NUCLEOTIDE SEQUENCE [LARGE SCALE GENOMIC DNA]</scope>
    <source>
        <strain evidence="6">cv. Victoria</strain>
        <tissue evidence="5">Leaf</tissue>
    </source>
</reference>
<accession>A0A5J9V3X2</accession>